<dbReference type="EMBL" id="JAFNEN010000421">
    <property type="protein sequence ID" value="KAG8183334.1"/>
    <property type="molecule type" value="Genomic_DNA"/>
</dbReference>
<dbReference type="InterPro" id="IPR021463">
    <property type="entry name" value="Methyltransf_34"/>
</dbReference>
<proteinExistence type="predicted"/>
<reference evidence="1 2" key="1">
    <citation type="journal article" date="2022" name="Nat. Ecol. Evol.">
        <title>A masculinizing supergene underlies an exaggerated male reproductive morph in a spider.</title>
        <authorList>
            <person name="Hendrickx F."/>
            <person name="De Corte Z."/>
            <person name="Sonet G."/>
            <person name="Van Belleghem S.M."/>
            <person name="Kostlbacher S."/>
            <person name="Vangestel C."/>
        </authorList>
    </citation>
    <scope>NUCLEOTIDE SEQUENCE [LARGE SCALE GENOMIC DNA]</scope>
    <source>
        <strain evidence="1">W744_W776</strain>
    </source>
</reference>
<organism evidence="1 2">
    <name type="scientific">Oedothorax gibbosus</name>
    <dbReference type="NCBI Taxonomy" id="931172"/>
    <lineage>
        <taxon>Eukaryota</taxon>
        <taxon>Metazoa</taxon>
        <taxon>Ecdysozoa</taxon>
        <taxon>Arthropoda</taxon>
        <taxon>Chelicerata</taxon>
        <taxon>Arachnida</taxon>
        <taxon>Araneae</taxon>
        <taxon>Araneomorphae</taxon>
        <taxon>Entelegynae</taxon>
        <taxon>Araneoidea</taxon>
        <taxon>Linyphiidae</taxon>
        <taxon>Erigoninae</taxon>
        <taxon>Oedothorax</taxon>
    </lineage>
</organism>
<gene>
    <name evidence="1" type="ORF">JTE90_023983</name>
</gene>
<dbReference type="Proteomes" id="UP000827092">
    <property type="component" value="Unassembled WGS sequence"/>
</dbReference>
<keyword evidence="2" id="KW-1185">Reference proteome</keyword>
<evidence type="ECO:0000313" key="2">
    <source>
        <dbReference type="Proteomes" id="UP000827092"/>
    </source>
</evidence>
<dbReference type="AlphaFoldDB" id="A0AAV6UGK6"/>
<comment type="caution">
    <text evidence="1">The sequence shown here is derived from an EMBL/GenBank/DDBJ whole genome shotgun (WGS) entry which is preliminary data.</text>
</comment>
<accession>A0AAV6UGK6</accession>
<protein>
    <submittedName>
        <fullName evidence="1">Uncharacterized protein</fullName>
    </submittedName>
</protein>
<dbReference type="Pfam" id="PF11312">
    <property type="entry name" value="Methyltransf_34"/>
    <property type="match status" value="1"/>
</dbReference>
<sequence>MRNLINIYTKSHFFKNSLLHVPKPKMSNQLISLLYDAVLRNDVCSNAVTETEIKSAIKNMTEVYKPRLNSLSSTEKHLADYNTVAYRCAYLHKYAAFHSAIVRDVLVTVLNQDRDFFRSLYDKLTTSMLKICSLGGGPGSDIVGIVAALSQIASFQCSAKVVDLKADWEHTLGSVVHELRCRDYGLLGQCFQVENFRWEYLMADLLENEVEDNVTGAIGDADWVTMVKFVSAASCKSTESMLLKIFSMLKSGSMVLFIDNASGGFSELVSTVSKKCNMTYVFGPINHKIYTSEELKRSLFSYTSCFSTTLTIHLMEKQGPNRESNFTVDQAGWVRENYSIEDQAGWKTDSDFMIDQSGWISQMHPIAQSRWMKEKNPFEDQEGWNRAPGYTMDQSVWINETPFVPQVECNADFTIDPSEFFIEERPIAQTVWDRDYREPQPLLPLSVWDRDYREPQPLLPLSVWDREPKPLLPLPLWDCESKPLPVWDNEPRPLLPLPVWGRQSNWDVDSKQAGWNIKQNPNVDRSRWNRGKLSHCGSIKMRQRNKFKRGRSINIGFKKKFHNNLIQIKQQIKSNMRL</sequence>
<name>A0AAV6UGK6_9ARAC</name>
<evidence type="ECO:0000313" key="1">
    <source>
        <dbReference type="EMBL" id="KAG8183334.1"/>
    </source>
</evidence>